<organism evidence="1 2">
    <name type="scientific">Alysiella filiformis DSM 16848</name>
    <dbReference type="NCBI Taxonomy" id="1120981"/>
    <lineage>
        <taxon>Bacteria</taxon>
        <taxon>Pseudomonadati</taxon>
        <taxon>Pseudomonadota</taxon>
        <taxon>Betaproteobacteria</taxon>
        <taxon>Neisseriales</taxon>
        <taxon>Neisseriaceae</taxon>
        <taxon>Alysiella</taxon>
    </lineage>
</organism>
<evidence type="ECO:0000313" key="1">
    <source>
        <dbReference type="EMBL" id="SOD69282.1"/>
    </source>
</evidence>
<keyword evidence="2" id="KW-1185">Reference proteome</keyword>
<dbReference type="InterPro" id="IPR035937">
    <property type="entry name" value="FPG_N"/>
</dbReference>
<name>A0A286EEE6_9NEIS</name>
<gene>
    <name evidence="1" type="ORF">SAMN02746062_01603</name>
</gene>
<dbReference type="EMBL" id="OCNF01000014">
    <property type="protein sequence ID" value="SOD69282.1"/>
    <property type="molecule type" value="Genomic_DNA"/>
</dbReference>
<proteinExistence type="predicted"/>
<evidence type="ECO:0000313" key="2">
    <source>
        <dbReference type="Proteomes" id="UP000219669"/>
    </source>
</evidence>
<dbReference type="Proteomes" id="UP000219669">
    <property type="component" value="Unassembled WGS sequence"/>
</dbReference>
<accession>A0A286EEE6</accession>
<sequence>MPELPEVETTLRGKKIAQTLVRQAKSRWQMPPDLVSKASRLNYKPNTISFIFNG</sequence>
<dbReference type="AlphaFoldDB" id="A0A286EEE6"/>
<dbReference type="SUPFAM" id="SSF81624">
    <property type="entry name" value="N-terminal domain of MutM-like DNA repair proteins"/>
    <property type="match status" value="1"/>
</dbReference>
<protein>
    <submittedName>
        <fullName evidence="1">Uncharacterized protein</fullName>
    </submittedName>
</protein>
<reference evidence="1 2" key="1">
    <citation type="submission" date="2017-09" db="EMBL/GenBank/DDBJ databases">
        <authorList>
            <person name="Ehlers B."/>
            <person name="Leendertz F.H."/>
        </authorList>
    </citation>
    <scope>NUCLEOTIDE SEQUENCE [LARGE SCALE GENOMIC DNA]</scope>
    <source>
        <strain evidence="1 2">DSM 16848</strain>
    </source>
</reference>